<dbReference type="Proteomes" id="UP001320148">
    <property type="component" value="Chromosome"/>
</dbReference>
<name>A0ABN6F5T1_9BACT</name>
<organism evidence="1 2">
    <name type="scientific">Desulfoluna limicola</name>
    <dbReference type="NCBI Taxonomy" id="2810562"/>
    <lineage>
        <taxon>Bacteria</taxon>
        <taxon>Pseudomonadati</taxon>
        <taxon>Thermodesulfobacteriota</taxon>
        <taxon>Desulfobacteria</taxon>
        <taxon>Desulfobacterales</taxon>
        <taxon>Desulfolunaceae</taxon>
        <taxon>Desulfoluna</taxon>
    </lineage>
</organism>
<accession>A0ABN6F5T1</accession>
<evidence type="ECO:0000313" key="1">
    <source>
        <dbReference type="EMBL" id="BCS96925.1"/>
    </source>
</evidence>
<proteinExistence type="predicted"/>
<dbReference type="EMBL" id="AP024488">
    <property type="protein sequence ID" value="BCS96925.1"/>
    <property type="molecule type" value="Genomic_DNA"/>
</dbReference>
<reference evidence="1 2" key="1">
    <citation type="submission" date="2021-02" db="EMBL/GenBank/DDBJ databases">
        <title>Complete genome of Desulfoluna sp. strain ASN36.</title>
        <authorList>
            <person name="Takahashi A."/>
            <person name="Kojima H."/>
            <person name="Fukui M."/>
        </authorList>
    </citation>
    <scope>NUCLEOTIDE SEQUENCE [LARGE SCALE GENOMIC DNA]</scope>
    <source>
        <strain evidence="1 2">ASN36</strain>
    </source>
</reference>
<gene>
    <name evidence="1" type="ORF">DSLASN_25570</name>
</gene>
<keyword evidence="2" id="KW-1185">Reference proteome</keyword>
<protein>
    <submittedName>
        <fullName evidence="1">Uncharacterized protein</fullName>
    </submittedName>
</protein>
<evidence type="ECO:0000313" key="2">
    <source>
        <dbReference type="Proteomes" id="UP001320148"/>
    </source>
</evidence>
<sequence length="55" mass="6111">MDNLFRYSRAQPLSRCDVPEERGFGTCANLGSKGSALGRRRHTLNSHGERVLPVP</sequence>